<feature type="active site" description="Proton donor/acceptor" evidence="2">
    <location>
        <position position="196"/>
    </location>
</feature>
<dbReference type="KEGG" id="kvl:KVU_1416"/>
<accession>F9Y938</accession>
<dbReference type="PATRIC" id="fig|759362.5.peg.1464"/>
<dbReference type="RefSeq" id="WP_013384726.1">
    <property type="nucleotide sequence ID" value="NC_017384.1"/>
</dbReference>
<reference evidence="5 6" key="1">
    <citation type="journal article" date="2011" name="J. Bacteriol.">
        <title>Complete genome sequence of the industrial strain Ketogulonicigenium vulgare WSH-001.</title>
        <authorList>
            <person name="Liu L."/>
            <person name="Li Y."/>
            <person name="Zhang J."/>
            <person name="Zhou Z."/>
            <person name="Liu J."/>
            <person name="Li X."/>
            <person name="Zhou J."/>
            <person name="Du G."/>
            <person name="Wang L."/>
            <person name="Chen J."/>
        </authorList>
    </citation>
    <scope>NUCLEOTIDE SEQUENCE [LARGE SCALE GENOMIC DNA]</scope>
    <source>
        <strain evidence="5 6">WSH-001</strain>
    </source>
</reference>
<evidence type="ECO:0000313" key="6">
    <source>
        <dbReference type="Proteomes" id="UP000000692"/>
    </source>
</evidence>
<dbReference type="InterPro" id="IPR011042">
    <property type="entry name" value="6-blade_b-propeller_TolB-like"/>
</dbReference>
<dbReference type="PANTHER" id="PTHR10907">
    <property type="entry name" value="REGUCALCIN"/>
    <property type="match status" value="1"/>
</dbReference>
<dbReference type="EMBL" id="CP002018">
    <property type="protein sequence ID" value="AEM41255.1"/>
    <property type="molecule type" value="Genomic_DNA"/>
</dbReference>
<evidence type="ECO:0000256" key="1">
    <source>
        <dbReference type="ARBA" id="ARBA00008853"/>
    </source>
</evidence>
<dbReference type="GO" id="GO:0004341">
    <property type="term" value="F:gluconolactonase activity"/>
    <property type="evidence" value="ECO:0007669"/>
    <property type="project" value="UniProtKB-EC"/>
</dbReference>
<feature type="binding site" evidence="3">
    <location>
        <position position="102"/>
    </location>
    <ligand>
        <name>substrate</name>
    </ligand>
</feature>
<feature type="binding site" evidence="3">
    <location>
        <position position="147"/>
    </location>
    <ligand>
        <name>a divalent metal cation</name>
        <dbReference type="ChEBI" id="CHEBI:60240"/>
    </ligand>
</feature>
<evidence type="ECO:0000259" key="4">
    <source>
        <dbReference type="Pfam" id="PF08450"/>
    </source>
</evidence>
<dbReference type="GO" id="GO:0005509">
    <property type="term" value="F:calcium ion binding"/>
    <property type="evidence" value="ECO:0007669"/>
    <property type="project" value="TreeGrafter"/>
</dbReference>
<dbReference type="InterPro" id="IPR013658">
    <property type="entry name" value="SGL"/>
</dbReference>
<organism evidence="5 6">
    <name type="scientific">Ketogulonicigenium vulgare (strain WSH-001)</name>
    <dbReference type="NCBI Taxonomy" id="759362"/>
    <lineage>
        <taxon>Bacteria</taxon>
        <taxon>Pseudomonadati</taxon>
        <taxon>Pseudomonadota</taxon>
        <taxon>Alphaproteobacteria</taxon>
        <taxon>Rhodobacterales</taxon>
        <taxon>Roseobacteraceae</taxon>
        <taxon>Ketogulonicigenium</taxon>
    </lineage>
</organism>
<feature type="binding site" evidence="3">
    <location>
        <position position="100"/>
    </location>
    <ligand>
        <name>substrate</name>
    </ligand>
</feature>
<dbReference type="Pfam" id="PF08450">
    <property type="entry name" value="SGL"/>
    <property type="match status" value="1"/>
</dbReference>
<comment type="cofactor">
    <cofactor evidence="3">
        <name>Zn(2+)</name>
        <dbReference type="ChEBI" id="CHEBI:29105"/>
    </cofactor>
    <text evidence="3">Binds 1 divalent metal cation per subunit.</text>
</comment>
<keyword evidence="5" id="KW-0378">Hydrolase</keyword>
<feature type="domain" description="SMP-30/Gluconolactonase/LRE-like region" evidence="4">
    <location>
        <begin position="15"/>
        <end position="255"/>
    </location>
</feature>
<evidence type="ECO:0000256" key="3">
    <source>
        <dbReference type="PIRSR" id="PIRSR605511-2"/>
    </source>
</evidence>
<dbReference type="GO" id="GO:0019853">
    <property type="term" value="P:L-ascorbic acid biosynthetic process"/>
    <property type="evidence" value="ECO:0007669"/>
    <property type="project" value="TreeGrafter"/>
</dbReference>
<dbReference type="InterPro" id="IPR005511">
    <property type="entry name" value="SMP-30"/>
</dbReference>
<keyword evidence="3" id="KW-0862">Zinc</keyword>
<dbReference type="PRINTS" id="PR01790">
    <property type="entry name" value="SMP30FAMILY"/>
</dbReference>
<evidence type="ECO:0000313" key="5">
    <source>
        <dbReference type="EMBL" id="AEM41255.1"/>
    </source>
</evidence>
<dbReference type="PANTHER" id="PTHR10907:SF47">
    <property type="entry name" value="REGUCALCIN"/>
    <property type="match status" value="1"/>
</dbReference>
<dbReference type="HOGENOM" id="CLU_036110_3_1_5"/>
<sequence>MHDIPTPISADRLILGEGPGYDGDSDLAWWFDIASKTLFLCDGTTQRQQAITLPLQASAAAITNDGRQLLLTERGIFDRDLSNGSLHVVLHADWSTGGLRSNDARVHPSGAWWISTISKRGTAGAGAIYHFGKGELRRLWADMTTPNSICFSPDGATGYFADTAAKRILKVGLDPLTGLPSGHPQLMIQFDQDHPDGAVTDHNGNLWVAIWGGSRIICLGPDGLHKTSLYLPVPNVTCPAWVGPKQDHMLITTAREGMTPAQLSHYPQAGAVFLMKPGTMGPQNPRVIL</sequence>
<dbReference type="Proteomes" id="UP000000692">
    <property type="component" value="Chromosome"/>
</dbReference>
<proteinExistence type="inferred from homology"/>
<comment type="similarity">
    <text evidence="1">Belongs to the SMP-30/CGR1 family.</text>
</comment>
<feature type="binding site" evidence="3">
    <location>
        <position position="196"/>
    </location>
    <ligand>
        <name>a divalent metal cation</name>
        <dbReference type="ChEBI" id="CHEBI:60240"/>
    </ligand>
</feature>
<dbReference type="EC" id="3.1.1.17" evidence="5"/>
<keyword evidence="3" id="KW-0479">Metal-binding</keyword>
<dbReference type="SUPFAM" id="SSF63829">
    <property type="entry name" value="Calcium-dependent phosphotriesterase"/>
    <property type="match status" value="1"/>
</dbReference>
<name>F9Y938_KETVW</name>
<gene>
    <name evidence="5" type="ordered locus">KVU_1416</name>
</gene>
<protein>
    <submittedName>
        <fullName evidence="5">Gluconolactonase protein (Calcium-binding regucalcin-like protein)</fullName>
        <ecNumber evidence="5">3.1.1.17</ecNumber>
    </submittedName>
</protein>
<dbReference type="Gene3D" id="2.120.10.30">
    <property type="entry name" value="TolB, C-terminal domain"/>
    <property type="match status" value="1"/>
</dbReference>
<feature type="binding site" evidence="3">
    <location>
        <position position="17"/>
    </location>
    <ligand>
        <name>a divalent metal cation</name>
        <dbReference type="ChEBI" id="CHEBI:60240"/>
    </ligand>
</feature>
<keyword evidence="6" id="KW-1185">Reference proteome</keyword>
<dbReference type="OrthoDB" id="2633250at2"/>
<dbReference type="eggNOG" id="COG3386">
    <property type="taxonomic scope" value="Bacteria"/>
</dbReference>
<dbReference type="AlphaFoldDB" id="F9Y938"/>
<evidence type="ECO:0000256" key="2">
    <source>
        <dbReference type="PIRSR" id="PIRSR605511-1"/>
    </source>
</evidence>